<dbReference type="InterPro" id="IPR021508">
    <property type="entry name" value="Gp17-like"/>
</dbReference>
<organism evidence="1 2">
    <name type="scientific">Pseudogemmobacter faecipullorum</name>
    <dbReference type="NCBI Taxonomy" id="2755041"/>
    <lineage>
        <taxon>Bacteria</taxon>
        <taxon>Pseudomonadati</taxon>
        <taxon>Pseudomonadota</taxon>
        <taxon>Alphaproteobacteria</taxon>
        <taxon>Rhodobacterales</taxon>
        <taxon>Paracoccaceae</taxon>
        <taxon>Pseudogemmobacter</taxon>
    </lineage>
</organism>
<dbReference type="RefSeq" id="WP_226934918.1">
    <property type="nucleotide sequence ID" value="NZ_JACDXX010000006.1"/>
</dbReference>
<dbReference type="Proteomes" id="UP001198571">
    <property type="component" value="Unassembled WGS sequence"/>
</dbReference>
<gene>
    <name evidence="1" type="ORF">H0485_08375</name>
</gene>
<dbReference type="Gene3D" id="3.30.2000.30">
    <property type="match status" value="1"/>
</dbReference>
<proteinExistence type="predicted"/>
<keyword evidence="2" id="KW-1185">Reference proteome</keyword>
<reference evidence="1 2" key="1">
    <citation type="submission" date="2020-07" db="EMBL/GenBank/DDBJ databases">
        <title>Pseudogemmobacter sp. nov., isolated from poultry manure in Taiwan.</title>
        <authorList>
            <person name="Lin S.-Y."/>
            <person name="Tang Y.-S."/>
            <person name="Young C.-C."/>
        </authorList>
    </citation>
    <scope>NUCLEOTIDE SEQUENCE [LARGE SCALE GENOMIC DNA]</scope>
    <source>
        <strain evidence="1 2">CC-YST710</strain>
    </source>
</reference>
<dbReference type="Pfam" id="PF11367">
    <property type="entry name" value="Tail_completion_gp17"/>
    <property type="match status" value="1"/>
</dbReference>
<evidence type="ECO:0000313" key="1">
    <source>
        <dbReference type="EMBL" id="MCB5410013.1"/>
    </source>
</evidence>
<accession>A0ABS8CKT8</accession>
<comment type="caution">
    <text evidence="1">The sequence shown here is derived from an EMBL/GenBank/DDBJ whole genome shotgun (WGS) entry which is preliminary data.</text>
</comment>
<evidence type="ECO:0000313" key="2">
    <source>
        <dbReference type="Proteomes" id="UP001198571"/>
    </source>
</evidence>
<dbReference type="InterPro" id="IPR053745">
    <property type="entry name" value="Viral_Tail_Comp_sf"/>
</dbReference>
<sequence>MSYAASAAVQAALYARLISAPGLGDVAIYDALPEAPPGTFVLIGPEEVRDASDQSGAGAEHRLIFSVISDASGFLASKQIAVAIADALADPPYPSLNRGRIVSLSFERARARRLDQGAVRRIDLTFRLRVEL</sequence>
<protein>
    <submittedName>
        <fullName evidence="1">DUF3168 domain-containing protein</fullName>
    </submittedName>
</protein>
<dbReference type="EMBL" id="JACDXX010000006">
    <property type="protein sequence ID" value="MCB5410013.1"/>
    <property type="molecule type" value="Genomic_DNA"/>
</dbReference>
<name>A0ABS8CKT8_9RHOB</name>